<accession>A0ABR1IH95</accession>
<dbReference type="SUPFAM" id="SSF53335">
    <property type="entry name" value="S-adenosyl-L-methionine-dependent methyltransferases"/>
    <property type="match status" value="1"/>
</dbReference>
<feature type="region of interest" description="Disordered" evidence="1">
    <location>
        <begin position="186"/>
        <end position="254"/>
    </location>
</feature>
<proteinExistence type="predicted"/>
<evidence type="ECO:0000313" key="2">
    <source>
        <dbReference type="EMBL" id="KAK7433032.1"/>
    </source>
</evidence>
<dbReference type="EMBL" id="JAZAVK010000002">
    <property type="protein sequence ID" value="KAK7433032.1"/>
    <property type="molecule type" value="Genomic_DNA"/>
</dbReference>
<feature type="region of interest" description="Disordered" evidence="1">
    <location>
        <begin position="1"/>
        <end position="26"/>
    </location>
</feature>
<gene>
    <name evidence="2" type="ORF">QQZ08_000505</name>
</gene>
<sequence length="605" mass="67983">MWDVVWTDPNKVSRGEHRERKATRPTCRKKSYSSRSIFSRGSTSSFEGHLQSSLAGRRAAEENLASLSPTLSYTHTSVTVADFDLESDRCSKSSVSDESTPVIVARSPDSVVDHILLPRQGAGCIIEPICMNDSRASDEPARQKTPSSFWNNPAVGVALEPCHVIQTLSDGSFIVRSTEVTTTLLTEDTSLGMSSEITTTANPEGKSPNRQRSTSTSSKLSLRTLGAKSLGRPPPLPLTPRRVPSSNGSLRLDNTDGWKPPDAWACSPTLEAFATMDETLEEPSLLSSSFSMELNVMQDEVSRLASESNRMRLLRLKQVWPTMNKPGLSNVLELEKMQWMLSALYNMDFPVHFEEGQRKAQKRSVAGPKKILALYEKPATASYLAAVYHYKKVYHMSSAPLSHALFPNIHPVLVPVRSTSAFPVASSSFESVYSLRLPLTMPSQEIPGLLRNVHRCLKPDGVLHLTLIDPLPMANSLGPRLRAWIEHHLLLNLETNFRCINPSKLFPIWLESASLRLETVTREPSKFFAVPRGENFFTPARIGAQSEEDIKQQLRSLVGRMLWIEVWGEFVVTDRWWWEDPEIVEECNQWRTCWEWQLIRAVKEK</sequence>
<evidence type="ECO:0000256" key="1">
    <source>
        <dbReference type="SAM" id="MobiDB-lite"/>
    </source>
</evidence>
<dbReference type="InterPro" id="IPR029063">
    <property type="entry name" value="SAM-dependent_MTases_sf"/>
</dbReference>
<evidence type="ECO:0000313" key="3">
    <source>
        <dbReference type="Proteomes" id="UP001498421"/>
    </source>
</evidence>
<comment type="caution">
    <text evidence="2">The sequence shown here is derived from an EMBL/GenBank/DDBJ whole genome shotgun (WGS) entry which is preliminary data.</text>
</comment>
<protein>
    <recommendedName>
        <fullName evidence="4">Methyltransferase type 11 domain-containing protein</fullName>
    </recommendedName>
</protein>
<name>A0ABR1IH95_9HYPO</name>
<organism evidence="2 3">
    <name type="scientific">Neonectria magnoliae</name>
    <dbReference type="NCBI Taxonomy" id="2732573"/>
    <lineage>
        <taxon>Eukaryota</taxon>
        <taxon>Fungi</taxon>
        <taxon>Dikarya</taxon>
        <taxon>Ascomycota</taxon>
        <taxon>Pezizomycotina</taxon>
        <taxon>Sordariomycetes</taxon>
        <taxon>Hypocreomycetidae</taxon>
        <taxon>Hypocreales</taxon>
        <taxon>Nectriaceae</taxon>
        <taxon>Neonectria</taxon>
    </lineage>
</organism>
<reference evidence="2 3" key="1">
    <citation type="journal article" date="2025" name="Microbiol. Resour. Announc.">
        <title>Draft genome sequences for Neonectria magnoliae and Neonectria punicea, canker pathogens of Liriodendron tulipifera and Acer saccharum in West Virginia.</title>
        <authorList>
            <person name="Petronek H.M."/>
            <person name="Kasson M.T."/>
            <person name="Metheny A.M."/>
            <person name="Stauder C.M."/>
            <person name="Lovett B."/>
            <person name="Lynch S.C."/>
            <person name="Garnas J.R."/>
            <person name="Kasson L.R."/>
            <person name="Stajich J.E."/>
        </authorList>
    </citation>
    <scope>NUCLEOTIDE SEQUENCE [LARGE SCALE GENOMIC DNA]</scope>
    <source>
        <strain evidence="2 3">NRRL 64651</strain>
    </source>
</reference>
<keyword evidence="3" id="KW-1185">Reference proteome</keyword>
<evidence type="ECO:0008006" key="4">
    <source>
        <dbReference type="Google" id="ProtNLM"/>
    </source>
</evidence>
<dbReference type="Proteomes" id="UP001498421">
    <property type="component" value="Unassembled WGS sequence"/>
</dbReference>
<feature type="compositionally biased region" description="Low complexity" evidence="1">
    <location>
        <begin position="210"/>
        <end position="231"/>
    </location>
</feature>
<dbReference type="Gene3D" id="3.40.50.150">
    <property type="entry name" value="Vaccinia Virus protein VP39"/>
    <property type="match status" value="1"/>
</dbReference>
<feature type="compositionally biased region" description="Polar residues" evidence="1">
    <location>
        <begin position="192"/>
        <end position="202"/>
    </location>
</feature>